<comment type="caution">
    <text evidence="2">The sequence shown here is derived from an EMBL/GenBank/DDBJ whole genome shotgun (WGS) entry which is preliminary data.</text>
</comment>
<feature type="signal peptide" evidence="1">
    <location>
        <begin position="1"/>
        <end position="20"/>
    </location>
</feature>
<name>A0A2G9GMI9_9LAMI</name>
<dbReference type="Proteomes" id="UP000231279">
    <property type="component" value="Unassembled WGS sequence"/>
</dbReference>
<dbReference type="STRING" id="429701.A0A2G9GMI9"/>
<evidence type="ECO:0000313" key="2">
    <source>
        <dbReference type="EMBL" id="PIN06483.1"/>
    </source>
</evidence>
<evidence type="ECO:0000256" key="1">
    <source>
        <dbReference type="SAM" id="SignalP"/>
    </source>
</evidence>
<organism evidence="2 3">
    <name type="scientific">Handroanthus impetiginosus</name>
    <dbReference type="NCBI Taxonomy" id="429701"/>
    <lineage>
        <taxon>Eukaryota</taxon>
        <taxon>Viridiplantae</taxon>
        <taxon>Streptophyta</taxon>
        <taxon>Embryophyta</taxon>
        <taxon>Tracheophyta</taxon>
        <taxon>Spermatophyta</taxon>
        <taxon>Magnoliopsida</taxon>
        <taxon>eudicotyledons</taxon>
        <taxon>Gunneridae</taxon>
        <taxon>Pentapetalae</taxon>
        <taxon>asterids</taxon>
        <taxon>lamiids</taxon>
        <taxon>Lamiales</taxon>
        <taxon>Bignoniaceae</taxon>
        <taxon>Crescentiina</taxon>
        <taxon>Tabebuia alliance</taxon>
        <taxon>Handroanthus</taxon>
    </lineage>
</organism>
<dbReference type="Pfam" id="PF15054">
    <property type="entry name" value="DUF4535"/>
    <property type="match status" value="1"/>
</dbReference>
<dbReference type="OrthoDB" id="2012160at2759"/>
<dbReference type="PANTHER" id="PTHR33528:SF14">
    <property type="entry name" value="SOLUTE CARRIER FAMILY 35 MEMBER A4"/>
    <property type="match status" value="1"/>
</dbReference>
<dbReference type="AlphaFoldDB" id="A0A2G9GMI9"/>
<sequence length="62" mass="6892">MGLCRSAFALMLGAIGGAYVAQNYDIPNIRNLIKRSFLEGKVLEETYRKPKSNNSADDNLNE</sequence>
<feature type="chain" id="PRO_5013876770" evidence="1">
    <location>
        <begin position="21"/>
        <end position="62"/>
    </location>
</feature>
<dbReference type="PANTHER" id="PTHR33528">
    <property type="entry name" value="OS07G0239500 PROTEIN"/>
    <property type="match status" value="1"/>
</dbReference>
<reference evidence="3" key="1">
    <citation type="journal article" date="2018" name="Gigascience">
        <title>Genome assembly of the Pink Ipe (Handroanthus impetiginosus, Bignoniaceae), a highly valued, ecologically keystone Neotropical timber forest tree.</title>
        <authorList>
            <person name="Silva-Junior O.B."/>
            <person name="Grattapaglia D."/>
            <person name="Novaes E."/>
            <person name="Collevatti R.G."/>
        </authorList>
    </citation>
    <scope>NUCLEOTIDE SEQUENCE [LARGE SCALE GENOMIC DNA]</scope>
    <source>
        <strain evidence="3">cv. UFG-1</strain>
    </source>
</reference>
<dbReference type="EMBL" id="NKXS01004403">
    <property type="protein sequence ID" value="PIN06483.1"/>
    <property type="molecule type" value="Genomic_DNA"/>
</dbReference>
<proteinExistence type="predicted"/>
<evidence type="ECO:0000313" key="3">
    <source>
        <dbReference type="Proteomes" id="UP000231279"/>
    </source>
</evidence>
<gene>
    <name evidence="2" type="ORF">CDL12_20963</name>
</gene>
<dbReference type="InterPro" id="IPR027854">
    <property type="entry name" value="STMP1"/>
</dbReference>
<protein>
    <submittedName>
        <fullName evidence="2">Uncharacterized protein</fullName>
    </submittedName>
</protein>
<keyword evidence="1" id="KW-0732">Signal</keyword>
<accession>A0A2G9GMI9</accession>
<keyword evidence="3" id="KW-1185">Reference proteome</keyword>